<reference evidence="1" key="1">
    <citation type="submission" date="2018-02" db="EMBL/GenBank/DDBJ databases">
        <title>Rhizophora mucronata_Transcriptome.</title>
        <authorList>
            <person name="Meera S.P."/>
            <person name="Sreeshan A."/>
            <person name="Augustine A."/>
        </authorList>
    </citation>
    <scope>NUCLEOTIDE SEQUENCE</scope>
    <source>
        <tissue evidence="1">Leaf</tissue>
    </source>
</reference>
<proteinExistence type="predicted"/>
<name>A0A2P2P9H7_RHIMU</name>
<evidence type="ECO:0000313" key="1">
    <source>
        <dbReference type="EMBL" id="MBX51404.1"/>
    </source>
</evidence>
<sequence>MLNPKEASNAGKISLKFFFFSLPPFSRQPNGGSMSHK</sequence>
<dbReference type="AlphaFoldDB" id="A0A2P2P9H7"/>
<organism evidence="1">
    <name type="scientific">Rhizophora mucronata</name>
    <name type="common">Asiatic mangrove</name>
    <dbReference type="NCBI Taxonomy" id="61149"/>
    <lineage>
        <taxon>Eukaryota</taxon>
        <taxon>Viridiplantae</taxon>
        <taxon>Streptophyta</taxon>
        <taxon>Embryophyta</taxon>
        <taxon>Tracheophyta</taxon>
        <taxon>Spermatophyta</taxon>
        <taxon>Magnoliopsida</taxon>
        <taxon>eudicotyledons</taxon>
        <taxon>Gunneridae</taxon>
        <taxon>Pentapetalae</taxon>
        <taxon>rosids</taxon>
        <taxon>fabids</taxon>
        <taxon>Malpighiales</taxon>
        <taxon>Rhizophoraceae</taxon>
        <taxon>Rhizophora</taxon>
    </lineage>
</organism>
<accession>A0A2P2P9H7</accession>
<dbReference type="EMBL" id="GGEC01070920">
    <property type="protein sequence ID" value="MBX51404.1"/>
    <property type="molecule type" value="Transcribed_RNA"/>
</dbReference>
<protein>
    <submittedName>
        <fullName evidence="1">Uncharacterized protein</fullName>
    </submittedName>
</protein>